<keyword evidence="2" id="KW-0456">Lyase</keyword>
<evidence type="ECO:0000313" key="2">
    <source>
        <dbReference type="EMBL" id="MFL0251659.1"/>
    </source>
</evidence>
<proteinExistence type="predicted"/>
<keyword evidence="3" id="KW-1185">Reference proteome</keyword>
<dbReference type="CDD" id="cd05252">
    <property type="entry name" value="CDP_GD_SDR_e"/>
    <property type="match status" value="1"/>
</dbReference>
<accession>A0ABW8TGJ1</accession>
<gene>
    <name evidence="2" type="primary">rfbG</name>
    <name evidence="2" type="ORF">ACJDT4_14645</name>
</gene>
<dbReference type="Pfam" id="PF16363">
    <property type="entry name" value="GDP_Man_Dehyd"/>
    <property type="match status" value="1"/>
</dbReference>
<evidence type="ECO:0000259" key="1">
    <source>
        <dbReference type="Pfam" id="PF16363"/>
    </source>
</evidence>
<dbReference type="Gene3D" id="3.90.25.10">
    <property type="entry name" value="UDP-galactose 4-epimerase, domain 1"/>
    <property type="match status" value="1"/>
</dbReference>
<organism evidence="2 3">
    <name type="scientific">Clostridium neuense</name>
    <dbReference type="NCBI Taxonomy" id="1728934"/>
    <lineage>
        <taxon>Bacteria</taxon>
        <taxon>Bacillati</taxon>
        <taxon>Bacillota</taxon>
        <taxon>Clostridia</taxon>
        <taxon>Eubacteriales</taxon>
        <taxon>Clostridiaceae</taxon>
        <taxon>Clostridium</taxon>
    </lineage>
</organism>
<dbReference type="InterPro" id="IPR013445">
    <property type="entry name" value="CDP_4_6_deHydtase"/>
</dbReference>
<protein>
    <submittedName>
        <fullName evidence="2">CDP-glucose 4,6-dehydratase</fullName>
        <ecNumber evidence="2">4.2.1.45</ecNumber>
    </submittedName>
</protein>
<reference evidence="2 3" key="1">
    <citation type="submission" date="2024-11" db="EMBL/GenBank/DDBJ databases">
        <authorList>
            <person name="Heng Y.C."/>
            <person name="Lim A.C.H."/>
            <person name="Lee J.K.Y."/>
            <person name="Kittelmann S."/>
        </authorList>
    </citation>
    <scope>NUCLEOTIDE SEQUENCE [LARGE SCALE GENOMIC DNA]</scope>
    <source>
        <strain evidence="2 3">WILCCON 0114</strain>
    </source>
</reference>
<evidence type="ECO:0000313" key="3">
    <source>
        <dbReference type="Proteomes" id="UP001623592"/>
    </source>
</evidence>
<sequence length="362" mass="41432">MMSNLENIFLNKPVLITGHTGFKGSWLSIWLKELGANVIGYSLAPYTKYDNFNMCSLRNKIVDIRGDIRDSEKLEETFNTYKPEFVFHLAAQPIVRRSYENPKETYETNVMGTLNVLEAIKKCNSTKVGIMVTTDKCYENKEQSIGYKETDPMGGYDPYSSSKGCAELLISSYRNSFFNLKDYSKHGKAIASVRAGNVIGGGDWAQDRIVPDCIRAIEKCDNINIRSPHSIRPWQFVLEPLSGYILLAAKLYNEPLKYSGAWNFGPNESLNIEVKDVVNQIIESYGKGQWKDVSNEEKPHEANLLMLDCSKAKEFLGWQQALNFEETIDMTVSWYKNYDNSNMYEFCIEQIEEYIKKQKAFA</sequence>
<comment type="caution">
    <text evidence="2">The sequence shown here is derived from an EMBL/GenBank/DDBJ whole genome shotgun (WGS) entry which is preliminary data.</text>
</comment>
<dbReference type="SUPFAM" id="SSF51735">
    <property type="entry name" value="NAD(P)-binding Rossmann-fold domains"/>
    <property type="match status" value="1"/>
</dbReference>
<dbReference type="RefSeq" id="WP_406788309.1">
    <property type="nucleotide sequence ID" value="NZ_JBJIAA010000011.1"/>
</dbReference>
<dbReference type="InterPro" id="IPR036291">
    <property type="entry name" value="NAD(P)-bd_dom_sf"/>
</dbReference>
<dbReference type="PANTHER" id="PTHR43000">
    <property type="entry name" value="DTDP-D-GLUCOSE 4,6-DEHYDRATASE-RELATED"/>
    <property type="match status" value="1"/>
</dbReference>
<dbReference type="GO" id="GO:0047733">
    <property type="term" value="F:CDP-glucose 4,6-dehydratase activity"/>
    <property type="evidence" value="ECO:0007669"/>
    <property type="project" value="UniProtKB-EC"/>
</dbReference>
<feature type="domain" description="NAD(P)-binding" evidence="1">
    <location>
        <begin position="15"/>
        <end position="331"/>
    </location>
</feature>
<dbReference type="EC" id="4.2.1.45" evidence="2"/>
<dbReference type="Proteomes" id="UP001623592">
    <property type="component" value="Unassembled WGS sequence"/>
</dbReference>
<name>A0ABW8TGJ1_9CLOT</name>
<dbReference type="NCBIfam" id="TIGR02622">
    <property type="entry name" value="CDP_4_6_dhtase"/>
    <property type="match status" value="1"/>
</dbReference>
<dbReference type="Gene3D" id="3.40.50.720">
    <property type="entry name" value="NAD(P)-binding Rossmann-like Domain"/>
    <property type="match status" value="1"/>
</dbReference>
<dbReference type="EMBL" id="JBJIAA010000011">
    <property type="protein sequence ID" value="MFL0251659.1"/>
    <property type="molecule type" value="Genomic_DNA"/>
</dbReference>
<dbReference type="InterPro" id="IPR016040">
    <property type="entry name" value="NAD(P)-bd_dom"/>
</dbReference>